<accession>A0A0A9ZEY8</accession>
<organism evidence="1">
    <name type="scientific">Lygus hesperus</name>
    <name type="common">Western plant bug</name>
    <dbReference type="NCBI Taxonomy" id="30085"/>
    <lineage>
        <taxon>Eukaryota</taxon>
        <taxon>Metazoa</taxon>
        <taxon>Ecdysozoa</taxon>
        <taxon>Arthropoda</taxon>
        <taxon>Hexapoda</taxon>
        <taxon>Insecta</taxon>
        <taxon>Pterygota</taxon>
        <taxon>Neoptera</taxon>
        <taxon>Paraneoptera</taxon>
        <taxon>Hemiptera</taxon>
        <taxon>Heteroptera</taxon>
        <taxon>Panheteroptera</taxon>
        <taxon>Cimicomorpha</taxon>
        <taxon>Miridae</taxon>
        <taxon>Mirini</taxon>
        <taxon>Lygus</taxon>
    </lineage>
</organism>
<proteinExistence type="predicted"/>
<evidence type="ECO:0000313" key="1">
    <source>
        <dbReference type="EMBL" id="JAG43019.1"/>
    </source>
</evidence>
<reference evidence="1" key="1">
    <citation type="journal article" date="2014" name="PLoS ONE">
        <title>Transcriptome-Based Identification of ABC Transporters in the Western Tarnished Plant Bug Lygus hesperus.</title>
        <authorList>
            <person name="Hull J.J."/>
            <person name="Chaney K."/>
            <person name="Geib S.M."/>
            <person name="Fabrick J.A."/>
            <person name="Brent C.S."/>
            <person name="Walsh D."/>
            <person name="Lavine L.C."/>
        </authorList>
    </citation>
    <scope>NUCLEOTIDE SEQUENCE</scope>
</reference>
<dbReference type="EMBL" id="GBHO01000585">
    <property type="protein sequence ID" value="JAG43019.1"/>
    <property type="molecule type" value="Transcribed_RNA"/>
</dbReference>
<name>A0A0A9ZEY8_LYGHE</name>
<protein>
    <submittedName>
        <fullName evidence="1">DNA repair protein RAD16</fullName>
    </submittedName>
</protein>
<sequence>MAQREIGHVGGIMADHLGMGKTVQMIGLCLISDRIYSLSNASQLRHRAAVAEGYRLLTVLKQMEKISVIANCSRINRPGQNLRVLISDTMKMITSKEIAYDCIRK</sequence>
<gene>
    <name evidence="1" type="primary">RAD16</name>
    <name evidence="1" type="ORF">CM83_14457</name>
</gene>
<reference evidence="1" key="2">
    <citation type="submission" date="2014-07" db="EMBL/GenBank/DDBJ databases">
        <authorList>
            <person name="Hull J."/>
        </authorList>
    </citation>
    <scope>NUCLEOTIDE SEQUENCE</scope>
</reference>
<dbReference type="AlphaFoldDB" id="A0A0A9ZEY8"/>